<proteinExistence type="predicted"/>
<feature type="region of interest" description="Disordered" evidence="1">
    <location>
        <begin position="1"/>
        <end position="33"/>
    </location>
</feature>
<gene>
    <name evidence="2" type="ORF">KL86PLE_130036</name>
</gene>
<dbReference type="AlphaFoldDB" id="A0A212L8R8"/>
<organism evidence="2">
    <name type="scientific">uncultured Pleomorphomonas sp</name>
    <dbReference type="NCBI Taxonomy" id="442121"/>
    <lineage>
        <taxon>Bacteria</taxon>
        <taxon>Pseudomonadati</taxon>
        <taxon>Pseudomonadota</taxon>
        <taxon>Alphaproteobacteria</taxon>
        <taxon>Hyphomicrobiales</taxon>
        <taxon>Pleomorphomonadaceae</taxon>
        <taxon>Pleomorphomonas</taxon>
        <taxon>environmental samples</taxon>
    </lineage>
</organism>
<reference evidence="2" key="1">
    <citation type="submission" date="2016-08" db="EMBL/GenBank/DDBJ databases">
        <authorList>
            <person name="Seilhamer J.J."/>
        </authorList>
    </citation>
    <scope>NUCLEOTIDE SEQUENCE</scope>
    <source>
        <strain evidence="2">86</strain>
    </source>
</reference>
<accession>A0A212L8R8</accession>
<feature type="compositionally biased region" description="Basic and acidic residues" evidence="1">
    <location>
        <begin position="1"/>
        <end position="25"/>
    </location>
</feature>
<sequence length="56" mass="6495">MARIRDPPASHRGEAGAEFARDKIFGKSKTSNRTDLNREFPRWILSCRFRASPFSR</sequence>
<protein>
    <submittedName>
        <fullName evidence="2">Uncharacterized protein</fullName>
    </submittedName>
</protein>
<evidence type="ECO:0000313" key="2">
    <source>
        <dbReference type="EMBL" id="SCM73974.1"/>
    </source>
</evidence>
<dbReference type="EMBL" id="FMJD01000005">
    <property type="protein sequence ID" value="SCM73974.1"/>
    <property type="molecule type" value="Genomic_DNA"/>
</dbReference>
<evidence type="ECO:0000256" key="1">
    <source>
        <dbReference type="SAM" id="MobiDB-lite"/>
    </source>
</evidence>
<name>A0A212L8R8_9HYPH</name>